<evidence type="ECO:0000256" key="1">
    <source>
        <dbReference type="ARBA" id="ARBA00001933"/>
    </source>
</evidence>
<feature type="domain" description="Aminotransferase class I/classII large" evidence="6">
    <location>
        <begin position="48"/>
        <end position="401"/>
    </location>
</feature>
<comment type="cofactor">
    <cofactor evidence="1 4 5">
        <name>pyridoxal 5'-phosphate</name>
        <dbReference type="ChEBI" id="CHEBI:597326"/>
    </cofactor>
</comment>
<dbReference type="Gene3D" id="3.90.1150.10">
    <property type="entry name" value="Aspartate Aminotransferase, domain 1"/>
    <property type="match status" value="1"/>
</dbReference>
<protein>
    <recommendedName>
        <fullName evidence="6">Aminotransferase class I/classII large domain-containing protein</fullName>
    </recommendedName>
</protein>
<dbReference type="InterPro" id="IPR015421">
    <property type="entry name" value="PyrdxlP-dep_Trfase_major"/>
</dbReference>
<dbReference type="PANTHER" id="PTHR45744">
    <property type="entry name" value="TYROSINE AMINOTRANSFERASE"/>
    <property type="match status" value="1"/>
</dbReference>
<evidence type="ECO:0000259" key="6">
    <source>
        <dbReference type="Pfam" id="PF00155"/>
    </source>
</evidence>
<dbReference type="InterPro" id="IPR004839">
    <property type="entry name" value="Aminotransferase_I/II_large"/>
</dbReference>
<dbReference type="InterPro" id="IPR015422">
    <property type="entry name" value="PyrdxlP-dep_Trfase_small"/>
</dbReference>
<dbReference type="Proteomes" id="UP001603857">
    <property type="component" value="Unassembled WGS sequence"/>
</dbReference>
<dbReference type="SUPFAM" id="SSF53383">
    <property type="entry name" value="PLP-dependent transferases"/>
    <property type="match status" value="1"/>
</dbReference>
<dbReference type="FunFam" id="3.40.640.10:FF:000048">
    <property type="entry name" value="tyrosine aminotransferase"/>
    <property type="match status" value="1"/>
</dbReference>
<keyword evidence="3 4" id="KW-0663">Pyridoxal phosphate</keyword>
<comment type="caution">
    <text evidence="7">The sequence shown here is derived from an EMBL/GenBank/DDBJ whole genome shotgun (WGS) entry which is preliminary data.</text>
</comment>
<dbReference type="EMBL" id="JBGMDY010000006">
    <property type="protein sequence ID" value="KAL2331676.1"/>
    <property type="molecule type" value="Genomic_DNA"/>
</dbReference>
<organism evidence="7 8">
    <name type="scientific">Flemingia macrophylla</name>
    <dbReference type="NCBI Taxonomy" id="520843"/>
    <lineage>
        <taxon>Eukaryota</taxon>
        <taxon>Viridiplantae</taxon>
        <taxon>Streptophyta</taxon>
        <taxon>Embryophyta</taxon>
        <taxon>Tracheophyta</taxon>
        <taxon>Spermatophyta</taxon>
        <taxon>Magnoliopsida</taxon>
        <taxon>eudicotyledons</taxon>
        <taxon>Gunneridae</taxon>
        <taxon>Pentapetalae</taxon>
        <taxon>rosids</taxon>
        <taxon>fabids</taxon>
        <taxon>Fabales</taxon>
        <taxon>Fabaceae</taxon>
        <taxon>Papilionoideae</taxon>
        <taxon>50 kb inversion clade</taxon>
        <taxon>NPAAA clade</taxon>
        <taxon>indigoferoid/millettioid clade</taxon>
        <taxon>Phaseoleae</taxon>
        <taxon>Flemingia</taxon>
    </lineage>
</organism>
<sequence>MENTIEGNKELNTSTITVGRLYDMLCDIHKEDNNRRVVRLGRVDPTDNPLFRTTAVALDAITRALHSYNFNCYPPTVGLLEAKSAVADHLSTDLPHKLSADNVFLTLGGTQAIDIILPSLARPGANILLPKPGYPHYDFRATRCVLEVRHFDLLPQRGWEVDLDSLEALADENTVAIVIISPSSPCGNVFTYEHLKRVAEVASKLGIFVISDEVYAHVAFGSKPFVPMGEFSSIVPVITIGSLSKRWFIPGWRIGWIATCDPHGNFQKSGIVNRIIDYLEITSDPPTILQAAIPGILKNTTDDFHSNNLIIMREAAKIFYDGCKEIPCLTCFHKPEGAMVAMVEIDFSQLEGIVDDVQFCTKLAKEESVILYPGVAVGLKNWLRFSLAVDASDLKDGLNRIRAFSLRHAKMS</sequence>
<evidence type="ECO:0000256" key="5">
    <source>
        <dbReference type="PIRSR" id="PIRSR000517-1"/>
    </source>
</evidence>
<accession>A0ABD1M7B6</accession>
<name>A0ABD1M7B6_9FABA</name>
<dbReference type="Pfam" id="PF00155">
    <property type="entry name" value="Aminotran_1_2"/>
    <property type="match status" value="1"/>
</dbReference>
<dbReference type="InterPro" id="IPR005958">
    <property type="entry name" value="TyrNic_aminoTrfase"/>
</dbReference>
<gene>
    <name evidence="7" type="ORF">Fmac_019257</name>
</gene>
<feature type="modified residue" description="N6-(pyridoxal phosphate)lysine" evidence="5">
    <location>
        <position position="245"/>
    </location>
</feature>
<evidence type="ECO:0000313" key="8">
    <source>
        <dbReference type="Proteomes" id="UP001603857"/>
    </source>
</evidence>
<dbReference type="PIRSF" id="PIRSF000517">
    <property type="entry name" value="Tyr_transaminase"/>
    <property type="match status" value="1"/>
</dbReference>
<dbReference type="Gene3D" id="3.40.640.10">
    <property type="entry name" value="Type I PLP-dependent aspartate aminotransferase-like (Major domain)"/>
    <property type="match status" value="1"/>
</dbReference>
<dbReference type="InterPro" id="IPR015424">
    <property type="entry name" value="PyrdxlP-dep_Trfase"/>
</dbReference>
<reference evidence="7 8" key="1">
    <citation type="submission" date="2024-08" db="EMBL/GenBank/DDBJ databases">
        <title>Insights into the chromosomal genome structure of Flemingia macrophylla.</title>
        <authorList>
            <person name="Ding Y."/>
            <person name="Zhao Y."/>
            <person name="Bi W."/>
            <person name="Wu M."/>
            <person name="Zhao G."/>
            <person name="Gong Y."/>
            <person name="Li W."/>
            <person name="Zhang P."/>
        </authorList>
    </citation>
    <scope>NUCLEOTIDE SEQUENCE [LARGE SCALE GENOMIC DNA]</scope>
    <source>
        <strain evidence="7">DYQJB</strain>
        <tissue evidence="7">Leaf</tissue>
    </source>
</reference>
<evidence type="ECO:0000313" key="7">
    <source>
        <dbReference type="EMBL" id="KAL2331676.1"/>
    </source>
</evidence>
<proteinExistence type="inferred from homology"/>
<comment type="similarity">
    <text evidence="2 4">Belongs to the class-I pyridoxal-phosphate-dependent aminotransferase family.</text>
</comment>
<dbReference type="CDD" id="cd00609">
    <property type="entry name" value="AAT_like"/>
    <property type="match status" value="1"/>
</dbReference>
<keyword evidence="8" id="KW-1185">Reference proteome</keyword>
<evidence type="ECO:0000256" key="4">
    <source>
        <dbReference type="PIRNR" id="PIRNR000517"/>
    </source>
</evidence>
<evidence type="ECO:0000256" key="3">
    <source>
        <dbReference type="ARBA" id="ARBA00022898"/>
    </source>
</evidence>
<dbReference type="NCBIfam" id="TIGR01265">
    <property type="entry name" value="tyr_nico_aTase"/>
    <property type="match status" value="1"/>
</dbReference>
<evidence type="ECO:0000256" key="2">
    <source>
        <dbReference type="ARBA" id="ARBA00007441"/>
    </source>
</evidence>
<dbReference type="PANTHER" id="PTHR45744:SF11">
    <property type="entry name" value="TYROSINE AMINOTRANSFERASE"/>
    <property type="match status" value="1"/>
</dbReference>
<dbReference type="AlphaFoldDB" id="A0ABD1M7B6"/>